<dbReference type="InterPro" id="IPR036583">
    <property type="entry name" value="23S_rRNA_IVS_sf"/>
</dbReference>
<proteinExistence type="predicted"/>
<dbReference type="PANTHER" id="PTHR38471:SF2">
    <property type="entry name" value="FOUR HELIX BUNDLE PROTEIN"/>
    <property type="match status" value="1"/>
</dbReference>
<protein>
    <submittedName>
        <fullName evidence="1">Four helix bundle protein</fullName>
    </submittedName>
</protein>
<sequence>MDKAELKQRTKKFAIDIIRFIEELPHKHSLDILSRQLLRSSTSIGANYRSACRGKSTADFINKIIIVEEEADESVYWLELMEESGLVVSANLTQLKREANEFTAIFTAIGKTAKEKQRISKSKIKIGRSIN</sequence>
<dbReference type="Gene3D" id="1.20.1440.60">
    <property type="entry name" value="23S rRNA-intervening sequence"/>
    <property type="match status" value="1"/>
</dbReference>
<dbReference type="NCBIfam" id="TIGR02436">
    <property type="entry name" value="four helix bundle protein"/>
    <property type="match status" value="1"/>
</dbReference>
<gene>
    <name evidence="1" type="ORF">J2W55_000575</name>
</gene>
<dbReference type="Pfam" id="PF05635">
    <property type="entry name" value="23S_rRNA_IVP"/>
    <property type="match status" value="1"/>
</dbReference>
<comment type="caution">
    <text evidence="1">The sequence shown here is derived from an EMBL/GenBank/DDBJ whole genome shotgun (WGS) entry which is preliminary data.</text>
</comment>
<evidence type="ECO:0000313" key="2">
    <source>
        <dbReference type="Proteomes" id="UP001247620"/>
    </source>
</evidence>
<accession>A0ABU1T5T4</accession>
<dbReference type="PANTHER" id="PTHR38471">
    <property type="entry name" value="FOUR HELIX BUNDLE PROTEIN"/>
    <property type="match status" value="1"/>
</dbReference>
<dbReference type="EMBL" id="JAVDUU010000001">
    <property type="protein sequence ID" value="MDR6940747.1"/>
    <property type="molecule type" value="Genomic_DNA"/>
</dbReference>
<dbReference type="SUPFAM" id="SSF158446">
    <property type="entry name" value="IVS-encoded protein-like"/>
    <property type="match status" value="1"/>
</dbReference>
<name>A0ABU1T5T4_9SPHI</name>
<reference evidence="1 2" key="1">
    <citation type="submission" date="2023-07" db="EMBL/GenBank/DDBJ databases">
        <title>Sorghum-associated microbial communities from plants grown in Nebraska, USA.</title>
        <authorList>
            <person name="Schachtman D."/>
        </authorList>
    </citation>
    <scope>NUCLEOTIDE SEQUENCE [LARGE SCALE GENOMIC DNA]</scope>
    <source>
        <strain evidence="1 2">3262</strain>
    </source>
</reference>
<dbReference type="Proteomes" id="UP001247620">
    <property type="component" value="Unassembled WGS sequence"/>
</dbReference>
<dbReference type="InterPro" id="IPR012657">
    <property type="entry name" value="23S_rRNA-intervening_sequence"/>
</dbReference>
<organism evidence="1 2">
    <name type="scientific">Mucilaginibacter pocheonensis</name>
    <dbReference type="NCBI Taxonomy" id="398050"/>
    <lineage>
        <taxon>Bacteria</taxon>
        <taxon>Pseudomonadati</taxon>
        <taxon>Bacteroidota</taxon>
        <taxon>Sphingobacteriia</taxon>
        <taxon>Sphingobacteriales</taxon>
        <taxon>Sphingobacteriaceae</taxon>
        <taxon>Mucilaginibacter</taxon>
    </lineage>
</organism>
<dbReference type="PIRSF" id="PIRSF035652">
    <property type="entry name" value="CHP02436"/>
    <property type="match status" value="1"/>
</dbReference>
<keyword evidence="2" id="KW-1185">Reference proteome</keyword>
<dbReference type="RefSeq" id="WP_310091727.1">
    <property type="nucleotide sequence ID" value="NZ_JAVDUU010000001.1"/>
</dbReference>
<evidence type="ECO:0000313" key="1">
    <source>
        <dbReference type="EMBL" id="MDR6940747.1"/>
    </source>
</evidence>